<name>A0A1H2Y8A6_9BACL</name>
<feature type="domain" description="Helicase/UvrB N-terminal" evidence="1">
    <location>
        <begin position="52"/>
        <end position="127"/>
    </location>
</feature>
<sequence>MMGRRELWRFNFVRISKQPSTRFFRRLPMGANVNSSSFRRARVRPLSLVASRDKPILVIAHCTELLDQAEQKIRYVWPEAFIGRIQGARNEQLGDVLLASTQTLVAGRHIPQPGLIIYDECHHSRAGRALGVLERLDVFTPNGPPLFCFAVAPKRYVLFNIDGKGRPILRKASAHGLGHLRAPCTDADVPRSIPKPVVSSHELGVH</sequence>
<proteinExistence type="predicted"/>
<organism evidence="2 3">
    <name type="scientific">Alicyclobacillus hesperidum</name>
    <dbReference type="NCBI Taxonomy" id="89784"/>
    <lineage>
        <taxon>Bacteria</taxon>
        <taxon>Bacillati</taxon>
        <taxon>Bacillota</taxon>
        <taxon>Bacilli</taxon>
        <taxon>Bacillales</taxon>
        <taxon>Alicyclobacillaceae</taxon>
        <taxon>Alicyclobacillus</taxon>
    </lineage>
</organism>
<dbReference type="GO" id="GO:0016787">
    <property type="term" value="F:hydrolase activity"/>
    <property type="evidence" value="ECO:0007669"/>
    <property type="project" value="InterPro"/>
</dbReference>
<dbReference type="InterPro" id="IPR027417">
    <property type="entry name" value="P-loop_NTPase"/>
</dbReference>
<dbReference type="AlphaFoldDB" id="A0A1H2Y8A6"/>
<dbReference type="EMBL" id="FNOJ01000029">
    <property type="protein sequence ID" value="SDX01058.1"/>
    <property type="molecule type" value="Genomic_DNA"/>
</dbReference>
<evidence type="ECO:0000313" key="3">
    <source>
        <dbReference type="Proteomes" id="UP000182589"/>
    </source>
</evidence>
<gene>
    <name evidence="2" type="ORF">SAMN04489725_12924</name>
</gene>
<evidence type="ECO:0000259" key="1">
    <source>
        <dbReference type="Pfam" id="PF04851"/>
    </source>
</evidence>
<protein>
    <recommendedName>
        <fullName evidence="1">Helicase/UvrB N-terminal domain-containing protein</fullName>
    </recommendedName>
</protein>
<dbReference type="STRING" id="89784.SAMN04489725_12924"/>
<dbReference type="GO" id="GO:0003677">
    <property type="term" value="F:DNA binding"/>
    <property type="evidence" value="ECO:0007669"/>
    <property type="project" value="InterPro"/>
</dbReference>
<dbReference type="SUPFAM" id="SSF52540">
    <property type="entry name" value="P-loop containing nucleoside triphosphate hydrolases"/>
    <property type="match status" value="1"/>
</dbReference>
<dbReference type="Pfam" id="PF04851">
    <property type="entry name" value="ResIII"/>
    <property type="match status" value="1"/>
</dbReference>
<dbReference type="InterPro" id="IPR006935">
    <property type="entry name" value="Helicase/UvrB_N"/>
</dbReference>
<accession>A0A1H2Y8A6</accession>
<reference evidence="3" key="1">
    <citation type="submission" date="2016-10" db="EMBL/GenBank/DDBJ databases">
        <authorList>
            <person name="Varghese N."/>
        </authorList>
    </citation>
    <scope>NUCLEOTIDE SEQUENCE [LARGE SCALE GENOMIC DNA]</scope>
    <source>
        <strain evidence="3">DSM 12489</strain>
    </source>
</reference>
<dbReference type="GO" id="GO:0005524">
    <property type="term" value="F:ATP binding"/>
    <property type="evidence" value="ECO:0007669"/>
    <property type="project" value="InterPro"/>
</dbReference>
<keyword evidence="3" id="KW-1185">Reference proteome</keyword>
<dbReference type="Gene3D" id="3.40.50.300">
    <property type="entry name" value="P-loop containing nucleotide triphosphate hydrolases"/>
    <property type="match status" value="1"/>
</dbReference>
<dbReference type="Proteomes" id="UP000182589">
    <property type="component" value="Unassembled WGS sequence"/>
</dbReference>
<evidence type="ECO:0000313" key="2">
    <source>
        <dbReference type="EMBL" id="SDX01058.1"/>
    </source>
</evidence>